<evidence type="ECO:0000313" key="1">
    <source>
        <dbReference type="EMBL" id="DAE19162.1"/>
    </source>
</evidence>
<reference evidence="1" key="1">
    <citation type="journal article" date="2021" name="Proc. Natl. Acad. Sci. U.S.A.">
        <title>A Catalog of Tens of Thousands of Viruses from Human Metagenomes Reveals Hidden Associations with Chronic Diseases.</title>
        <authorList>
            <person name="Tisza M.J."/>
            <person name="Buck C.B."/>
        </authorList>
    </citation>
    <scope>NUCLEOTIDE SEQUENCE</scope>
    <source>
        <strain evidence="1">CtCUc43</strain>
    </source>
</reference>
<organism evidence="1">
    <name type="scientific">Siphoviridae sp. ctCUc43</name>
    <dbReference type="NCBI Taxonomy" id="2825379"/>
    <lineage>
        <taxon>Viruses</taxon>
        <taxon>Duplodnaviria</taxon>
        <taxon>Heunggongvirae</taxon>
        <taxon>Uroviricota</taxon>
        <taxon>Caudoviricetes</taxon>
    </lineage>
</organism>
<name>A0A8S5QJH8_9CAUD</name>
<accession>A0A8S5QJH8</accession>
<dbReference type="EMBL" id="BK015668">
    <property type="protein sequence ID" value="DAE19162.1"/>
    <property type="molecule type" value="Genomic_DNA"/>
</dbReference>
<proteinExistence type="predicted"/>
<protein>
    <submittedName>
        <fullName evidence="1">Uncharacterized protein</fullName>
    </submittedName>
</protein>
<sequence>MAIRGSTFVNQEFTAQDHGGAFAASITDGQLTARAAVTVSGKNVTLPKGLYCIGGRIIELTAAQVISIAATSGYARIKCKINLAATSTESSFQQVTFEVDTATSATGFAALVQEDITGAGVTYEAEMAVVQCGSAHTLVRQIEMASTKRIILNAVVAAADWSNNQATVTVDKLGANADPIITFDPDSYTDWAGCGIRAISTDYHKVVLAADTAPSKTVKFLVVL</sequence>